<dbReference type="STRING" id="317018.AVL63_10715"/>
<keyword evidence="4" id="KW-1185">Reference proteome</keyword>
<evidence type="ECO:0000313" key="5">
    <source>
        <dbReference type="Proteomes" id="UP000546252"/>
    </source>
</evidence>
<dbReference type="RefSeq" id="WP_058887832.1">
    <property type="nucleotide sequence ID" value="NZ_BAAAKT010000004.1"/>
</dbReference>
<comment type="caution">
    <text evidence="2">The sequence shown here is derived from an EMBL/GenBank/DDBJ whole genome shotgun (WGS) entry which is preliminary data.</text>
</comment>
<dbReference type="EMBL" id="LQBM01000002">
    <property type="protein sequence ID" value="KUG59597.1"/>
    <property type="molecule type" value="Genomic_DNA"/>
</dbReference>
<dbReference type="Proteomes" id="UP000054023">
    <property type="component" value="Unassembled WGS sequence"/>
</dbReference>
<dbReference type="InterPro" id="IPR010310">
    <property type="entry name" value="T7SS_ESAT-6-like"/>
</dbReference>
<reference evidence="4" key="1">
    <citation type="submission" date="2015-12" db="EMBL/GenBank/DDBJ databases">
        <authorList>
            <person name="Nair G.R."/>
            <person name="Kaur G."/>
            <person name="Mayilraj S."/>
        </authorList>
    </citation>
    <scope>NUCLEOTIDE SEQUENCE [LARGE SCALE GENOMIC DNA]</scope>
    <source>
        <strain evidence="4">CD08_7</strain>
    </source>
</reference>
<name>A0A0W8II02_9MICC</name>
<gene>
    <name evidence="2" type="ORF">AVL63_10715</name>
    <name evidence="3" type="ORF">HNR24_002112</name>
</gene>
<evidence type="ECO:0000313" key="2">
    <source>
        <dbReference type="EMBL" id="KUG59597.1"/>
    </source>
</evidence>
<feature type="region of interest" description="Disordered" evidence="1">
    <location>
        <begin position="78"/>
        <end position="111"/>
    </location>
</feature>
<reference evidence="3 5" key="3">
    <citation type="submission" date="2020-08" db="EMBL/GenBank/DDBJ databases">
        <title>Sequencing the genomes of 1000 actinobacteria strains.</title>
        <authorList>
            <person name="Klenk H.-P."/>
        </authorList>
    </citation>
    <scope>NUCLEOTIDE SEQUENCE [LARGE SCALE GENOMIC DNA]</scope>
    <source>
        <strain evidence="3 5">DSM 19081</strain>
    </source>
</reference>
<dbReference type="Proteomes" id="UP000546252">
    <property type="component" value="Unassembled WGS sequence"/>
</dbReference>
<protein>
    <submittedName>
        <fullName evidence="3">Uncharacterized protein YukE</fullName>
    </submittedName>
</protein>
<reference evidence="2" key="2">
    <citation type="submission" date="2015-12" db="EMBL/GenBank/DDBJ databases">
        <authorList>
            <person name="Shamseldin A."/>
            <person name="Moawad H."/>
            <person name="Abd El-Rahim W.M."/>
            <person name="Sadowsky M.J."/>
        </authorList>
    </citation>
    <scope>NUCLEOTIDE SEQUENCE [LARGE SCALE GENOMIC DNA]</scope>
    <source>
        <strain evidence="2">CD08_7</strain>
    </source>
</reference>
<evidence type="ECO:0000256" key="1">
    <source>
        <dbReference type="SAM" id="MobiDB-lite"/>
    </source>
</evidence>
<sequence>MKFDMGASTLQTLSQQTTGSSDELSSLIQQLVSAVTPLEGKFNGSGRAAFDSFKTRADQVSADLNSALAAINEGQSGMNVASQTGDQESADNALRSQGAANFDAANFSGSR</sequence>
<dbReference type="Gene3D" id="1.10.287.1060">
    <property type="entry name" value="ESAT-6-like"/>
    <property type="match status" value="1"/>
</dbReference>
<dbReference type="EMBL" id="JACJIH010000001">
    <property type="protein sequence ID" value="MBA8922179.1"/>
    <property type="molecule type" value="Genomic_DNA"/>
</dbReference>
<dbReference type="OrthoDB" id="3826998at2"/>
<organism evidence="2 4">
    <name type="scientific">Nesterenkonia jeotgali</name>
    <dbReference type="NCBI Taxonomy" id="317018"/>
    <lineage>
        <taxon>Bacteria</taxon>
        <taxon>Bacillati</taxon>
        <taxon>Actinomycetota</taxon>
        <taxon>Actinomycetes</taxon>
        <taxon>Micrococcales</taxon>
        <taxon>Micrococcaceae</taxon>
        <taxon>Nesterenkonia</taxon>
    </lineage>
</organism>
<proteinExistence type="predicted"/>
<dbReference type="SUPFAM" id="SSF140453">
    <property type="entry name" value="EsxAB dimer-like"/>
    <property type="match status" value="1"/>
</dbReference>
<dbReference type="Pfam" id="PF06013">
    <property type="entry name" value="WXG100"/>
    <property type="match status" value="1"/>
</dbReference>
<dbReference type="InterPro" id="IPR036689">
    <property type="entry name" value="ESAT-6-like_sf"/>
</dbReference>
<dbReference type="AlphaFoldDB" id="A0A0W8II02"/>
<evidence type="ECO:0000313" key="3">
    <source>
        <dbReference type="EMBL" id="MBA8922179.1"/>
    </source>
</evidence>
<accession>A0A0W8II02</accession>
<feature type="compositionally biased region" description="Polar residues" evidence="1">
    <location>
        <begin position="78"/>
        <end position="87"/>
    </location>
</feature>
<evidence type="ECO:0000313" key="4">
    <source>
        <dbReference type="Proteomes" id="UP000054023"/>
    </source>
</evidence>